<protein>
    <recommendedName>
        <fullName evidence="1">DUF4045 domain-containing protein</fullName>
    </recommendedName>
</protein>
<dbReference type="Pfam" id="PF13254">
    <property type="entry name" value="DUF4045"/>
    <property type="match status" value="1"/>
</dbReference>
<sequence>MSEEIDPSDFVQRIRQLGEQRDQQDAERVRKLEEEIIQGRSERLARRAGMRRPGRFLVPVFLFSRTVC</sequence>
<name>A0A6A6T3E6_9PLEO</name>
<dbReference type="Proteomes" id="UP000799324">
    <property type="component" value="Unassembled WGS sequence"/>
</dbReference>
<evidence type="ECO:0000259" key="1">
    <source>
        <dbReference type="Pfam" id="PF13254"/>
    </source>
</evidence>
<evidence type="ECO:0000313" key="3">
    <source>
        <dbReference type="Proteomes" id="UP000799324"/>
    </source>
</evidence>
<dbReference type="OrthoDB" id="6375767at2759"/>
<dbReference type="InterPro" id="IPR025118">
    <property type="entry name" value="DUF4045"/>
</dbReference>
<evidence type="ECO:0000313" key="2">
    <source>
        <dbReference type="EMBL" id="KAF2653064.1"/>
    </source>
</evidence>
<dbReference type="EMBL" id="MU004388">
    <property type="protein sequence ID" value="KAF2653064.1"/>
    <property type="molecule type" value="Genomic_DNA"/>
</dbReference>
<organism evidence="2 3">
    <name type="scientific">Lophiostoma macrostomum CBS 122681</name>
    <dbReference type="NCBI Taxonomy" id="1314788"/>
    <lineage>
        <taxon>Eukaryota</taxon>
        <taxon>Fungi</taxon>
        <taxon>Dikarya</taxon>
        <taxon>Ascomycota</taxon>
        <taxon>Pezizomycotina</taxon>
        <taxon>Dothideomycetes</taxon>
        <taxon>Pleosporomycetidae</taxon>
        <taxon>Pleosporales</taxon>
        <taxon>Lophiostomataceae</taxon>
        <taxon>Lophiostoma</taxon>
    </lineage>
</organism>
<proteinExistence type="predicted"/>
<dbReference type="AlphaFoldDB" id="A0A6A6T3E6"/>
<reference evidence="2" key="1">
    <citation type="journal article" date="2020" name="Stud. Mycol.">
        <title>101 Dothideomycetes genomes: a test case for predicting lifestyles and emergence of pathogens.</title>
        <authorList>
            <person name="Haridas S."/>
            <person name="Albert R."/>
            <person name="Binder M."/>
            <person name="Bloem J."/>
            <person name="Labutti K."/>
            <person name="Salamov A."/>
            <person name="Andreopoulos B."/>
            <person name="Baker S."/>
            <person name="Barry K."/>
            <person name="Bills G."/>
            <person name="Bluhm B."/>
            <person name="Cannon C."/>
            <person name="Castanera R."/>
            <person name="Culley D."/>
            <person name="Daum C."/>
            <person name="Ezra D."/>
            <person name="Gonzalez J."/>
            <person name="Henrissat B."/>
            <person name="Kuo A."/>
            <person name="Liang C."/>
            <person name="Lipzen A."/>
            <person name="Lutzoni F."/>
            <person name="Magnuson J."/>
            <person name="Mondo S."/>
            <person name="Nolan M."/>
            <person name="Ohm R."/>
            <person name="Pangilinan J."/>
            <person name="Park H.-J."/>
            <person name="Ramirez L."/>
            <person name="Alfaro M."/>
            <person name="Sun H."/>
            <person name="Tritt A."/>
            <person name="Yoshinaga Y."/>
            <person name="Zwiers L.-H."/>
            <person name="Turgeon B."/>
            <person name="Goodwin S."/>
            <person name="Spatafora J."/>
            <person name="Crous P."/>
            <person name="Grigoriev I."/>
        </authorList>
    </citation>
    <scope>NUCLEOTIDE SEQUENCE</scope>
    <source>
        <strain evidence="2">CBS 122681</strain>
    </source>
</reference>
<keyword evidence="3" id="KW-1185">Reference proteome</keyword>
<accession>A0A6A6T3E6</accession>
<feature type="domain" description="DUF4045" evidence="1">
    <location>
        <begin position="6"/>
        <end position="48"/>
    </location>
</feature>
<gene>
    <name evidence="2" type="ORF">K491DRAFT_695041</name>
</gene>